<protein>
    <submittedName>
        <fullName evidence="1">Uncharacterized protein</fullName>
    </submittedName>
</protein>
<keyword evidence="2" id="KW-1185">Reference proteome</keyword>
<dbReference type="RefSeq" id="WP_110464118.1">
    <property type="nucleotide sequence ID" value="NZ_JAMOFZ010000002.1"/>
</dbReference>
<gene>
    <name evidence="1" type="ORF">DFQ15_101146</name>
</gene>
<dbReference type="EMBL" id="QJTC01000001">
    <property type="protein sequence ID" value="PYE79826.1"/>
    <property type="molecule type" value="Genomic_DNA"/>
</dbReference>
<comment type="caution">
    <text evidence="1">The sequence shown here is derived from an EMBL/GenBank/DDBJ whole genome shotgun (WGS) entry which is preliminary data.</text>
</comment>
<accession>A0A318SLD5</accession>
<name>A0A318SLD5_9BURK</name>
<dbReference type="AlphaFoldDB" id="A0A318SLD5"/>
<evidence type="ECO:0000313" key="2">
    <source>
        <dbReference type="Proteomes" id="UP000247540"/>
    </source>
</evidence>
<sequence>MLTITRSGPRLGEVAAFIRDVPQGVVPYAAARALNSTAVLAQEAIKREMRSAFSGVTAYTLNSMFIVRASKENLEATVAVKNQAGAGVTPEHYLLPETDGGQRNFKRFEVALRIAGFLKPGWYVMPGRATQLDANGNVDGRTVRRVVQELDRRKAGSSLFVGKAGRSGAQGIWQRTGRSIAPLFIFTNRAPQYRKRLDFSAVAAKAVSQRFANEFYESVQIVLKRQPA</sequence>
<dbReference type="OrthoDB" id="6871774at2"/>
<dbReference type="Proteomes" id="UP000247540">
    <property type="component" value="Unassembled WGS sequence"/>
</dbReference>
<proteinExistence type="predicted"/>
<reference evidence="1 2" key="1">
    <citation type="submission" date="2018-06" db="EMBL/GenBank/DDBJ databases">
        <title>Genomic Encyclopedia of Type Strains, Phase III (KMG-III): the genomes of soil and plant-associated and newly described type strains.</title>
        <authorList>
            <person name="Whitman W."/>
        </authorList>
    </citation>
    <scope>NUCLEOTIDE SEQUENCE [LARGE SCALE GENOMIC DNA]</scope>
    <source>
        <strain evidence="1 2">CECT 7646</strain>
    </source>
</reference>
<organism evidence="1 2">
    <name type="scientific">Xylophilus ampelinus</name>
    <dbReference type="NCBI Taxonomy" id="54067"/>
    <lineage>
        <taxon>Bacteria</taxon>
        <taxon>Pseudomonadati</taxon>
        <taxon>Pseudomonadota</taxon>
        <taxon>Betaproteobacteria</taxon>
        <taxon>Burkholderiales</taxon>
        <taxon>Xylophilus</taxon>
    </lineage>
</organism>
<evidence type="ECO:0000313" key="1">
    <source>
        <dbReference type="EMBL" id="PYE79826.1"/>
    </source>
</evidence>